<dbReference type="InterPro" id="IPR008240">
    <property type="entry name" value="Chorismate_mutase_periplasmic"/>
</dbReference>
<dbReference type="GO" id="GO:0046417">
    <property type="term" value="P:chorismate metabolic process"/>
    <property type="evidence" value="ECO:0007669"/>
    <property type="project" value="InterPro"/>
</dbReference>
<evidence type="ECO:0000259" key="6">
    <source>
        <dbReference type="PROSITE" id="PS51168"/>
    </source>
</evidence>
<feature type="chain" id="PRO_5032466124" description="chorismate mutase" evidence="5">
    <location>
        <begin position="36"/>
        <end position="210"/>
    </location>
</feature>
<evidence type="ECO:0000313" key="8">
    <source>
        <dbReference type="Proteomes" id="UP000470302"/>
    </source>
</evidence>
<dbReference type="PROSITE" id="PS51168">
    <property type="entry name" value="CHORISMATE_MUT_2"/>
    <property type="match status" value="1"/>
</dbReference>
<feature type="signal peptide" evidence="5">
    <location>
        <begin position="1"/>
        <end position="35"/>
    </location>
</feature>
<dbReference type="AlphaFoldDB" id="A0A845G028"/>
<dbReference type="GO" id="GO:0009697">
    <property type="term" value="P:salicylic acid biosynthetic process"/>
    <property type="evidence" value="ECO:0007669"/>
    <property type="project" value="TreeGrafter"/>
</dbReference>
<dbReference type="Proteomes" id="UP000470302">
    <property type="component" value="Unassembled WGS sequence"/>
</dbReference>
<evidence type="ECO:0000313" key="7">
    <source>
        <dbReference type="EMBL" id="MYM87684.1"/>
    </source>
</evidence>
<dbReference type="InterPro" id="IPR051331">
    <property type="entry name" value="Chorismate_mutase-related"/>
</dbReference>
<gene>
    <name evidence="7" type="primary">aroQ</name>
    <name evidence="7" type="ORF">GTP91_10880</name>
</gene>
<keyword evidence="4 7" id="KW-0413">Isomerase</keyword>
<evidence type="ECO:0000256" key="3">
    <source>
        <dbReference type="ARBA" id="ARBA00022729"/>
    </source>
</evidence>
<dbReference type="PANTHER" id="PTHR38041">
    <property type="entry name" value="CHORISMATE MUTASE"/>
    <property type="match status" value="1"/>
</dbReference>
<comment type="pathway">
    <text evidence="1">Metabolic intermediate biosynthesis; prephenate biosynthesis; prephenate from chorismate: step 1/1.</text>
</comment>
<feature type="domain" description="Chorismate mutase" evidence="6">
    <location>
        <begin position="34"/>
        <end position="130"/>
    </location>
</feature>
<dbReference type="InterPro" id="IPR036263">
    <property type="entry name" value="Chorismate_II_sf"/>
</dbReference>
<dbReference type="SMART" id="SM00830">
    <property type="entry name" value="CM_2"/>
    <property type="match status" value="1"/>
</dbReference>
<sequence>MKTGAKILHANTRLGYRTGLAALLLVLLTSGGAGAQDKPVERLDHAVARGGNLAQLEPLRLAIDQRLLLAQGVARAKWNARAQVEDLPREAQVIRAAVEQGAALGLPASWIEAVFRAQIEASKTVQRELFAQWRAQQVDRFADAPDLAKTVRPELDRLTAQILRSMLDNQSVLRDPARTSGVARALGALEARTLSPAAAEQALAPFQSQQ</sequence>
<dbReference type="Gene3D" id="1.20.59.10">
    <property type="entry name" value="Chorismate mutase"/>
    <property type="match status" value="1"/>
</dbReference>
<dbReference type="UniPathway" id="UPA00120">
    <property type="reaction ID" value="UER00203"/>
</dbReference>
<dbReference type="EMBL" id="WWCW01000029">
    <property type="protein sequence ID" value="MYM87684.1"/>
    <property type="molecule type" value="Genomic_DNA"/>
</dbReference>
<dbReference type="PANTHER" id="PTHR38041:SF2">
    <property type="entry name" value="SECRETED CHORISMATE MUTASE"/>
    <property type="match status" value="1"/>
</dbReference>
<dbReference type="EC" id="5.4.99.5" evidence="2"/>
<dbReference type="NCBIfam" id="TIGR01806">
    <property type="entry name" value="CM_mono2"/>
    <property type="match status" value="1"/>
</dbReference>
<organism evidence="7 8">
    <name type="scientific">Duganella vulcania</name>
    <dbReference type="NCBI Taxonomy" id="2692166"/>
    <lineage>
        <taxon>Bacteria</taxon>
        <taxon>Pseudomonadati</taxon>
        <taxon>Pseudomonadota</taxon>
        <taxon>Betaproteobacteria</taxon>
        <taxon>Burkholderiales</taxon>
        <taxon>Oxalobacteraceae</taxon>
        <taxon>Telluria group</taxon>
        <taxon>Duganella</taxon>
    </lineage>
</organism>
<reference evidence="7 8" key="1">
    <citation type="submission" date="2020-01" db="EMBL/GenBank/DDBJ databases">
        <title>Novel species isolated from a subtropical stream in China.</title>
        <authorList>
            <person name="Lu H."/>
        </authorList>
    </citation>
    <scope>NUCLEOTIDE SEQUENCE [LARGE SCALE GENOMIC DNA]</scope>
    <source>
        <strain evidence="7 8">FT82W</strain>
    </source>
</reference>
<dbReference type="GO" id="GO:0004106">
    <property type="term" value="F:chorismate mutase activity"/>
    <property type="evidence" value="ECO:0007669"/>
    <property type="project" value="UniProtKB-EC"/>
</dbReference>
<evidence type="ECO:0000256" key="2">
    <source>
        <dbReference type="ARBA" id="ARBA00012404"/>
    </source>
</evidence>
<keyword evidence="3 5" id="KW-0732">Signal</keyword>
<evidence type="ECO:0000256" key="1">
    <source>
        <dbReference type="ARBA" id="ARBA00004817"/>
    </source>
</evidence>
<name>A0A845G028_9BURK</name>
<accession>A0A845G028</accession>
<evidence type="ECO:0000256" key="4">
    <source>
        <dbReference type="ARBA" id="ARBA00023235"/>
    </source>
</evidence>
<protein>
    <recommendedName>
        <fullName evidence="2">chorismate mutase</fullName>
        <ecNumber evidence="2">5.4.99.5</ecNumber>
    </recommendedName>
</protein>
<dbReference type="Pfam" id="PF01817">
    <property type="entry name" value="CM_2"/>
    <property type="match status" value="1"/>
</dbReference>
<dbReference type="SUPFAM" id="SSF48600">
    <property type="entry name" value="Chorismate mutase II"/>
    <property type="match status" value="1"/>
</dbReference>
<proteinExistence type="predicted"/>
<dbReference type="InterPro" id="IPR002701">
    <property type="entry name" value="CM_II_prokaryot"/>
</dbReference>
<dbReference type="InterPro" id="IPR036979">
    <property type="entry name" value="CM_dom_sf"/>
</dbReference>
<comment type="caution">
    <text evidence="7">The sequence shown here is derived from an EMBL/GenBank/DDBJ whole genome shotgun (WGS) entry which is preliminary data.</text>
</comment>
<evidence type="ECO:0000256" key="5">
    <source>
        <dbReference type="SAM" id="SignalP"/>
    </source>
</evidence>